<protein>
    <submittedName>
        <fullName evidence="1">Uncharacterized protein</fullName>
    </submittedName>
</protein>
<name>A0ACB6Q8P3_9PLEO</name>
<comment type="caution">
    <text evidence="1">The sequence shown here is derived from an EMBL/GenBank/DDBJ whole genome shotgun (WGS) entry which is preliminary data.</text>
</comment>
<accession>A0ACB6Q8P3</accession>
<evidence type="ECO:0000313" key="1">
    <source>
        <dbReference type="EMBL" id="KAF2463409.1"/>
    </source>
</evidence>
<dbReference type="Proteomes" id="UP000799755">
    <property type="component" value="Unassembled WGS sequence"/>
</dbReference>
<dbReference type="EMBL" id="MU003551">
    <property type="protein sequence ID" value="KAF2463409.1"/>
    <property type="molecule type" value="Genomic_DNA"/>
</dbReference>
<reference evidence="1" key="1">
    <citation type="journal article" date="2020" name="Stud. Mycol.">
        <title>101 Dothideomycetes genomes: a test case for predicting lifestyles and emergence of pathogens.</title>
        <authorList>
            <person name="Haridas S."/>
            <person name="Albert R."/>
            <person name="Binder M."/>
            <person name="Bloem J."/>
            <person name="Labutti K."/>
            <person name="Salamov A."/>
            <person name="Andreopoulos B."/>
            <person name="Baker S."/>
            <person name="Barry K."/>
            <person name="Bills G."/>
            <person name="Bluhm B."/>
            <person name="Cannon C."/>
            <person name="Castanera R."/>
            <person name="Culley D."/>
            <person name="Daum C."/>
            <person name="Ezra D."/>
            <person name="Gonzalez J."/>
            <person name="Henrissat B."/>
            <person name="Kuo A."/>
            <person name="Liang C."/>
            <person name="Lipzen A."/>
            <person name="Lutzoni F."/>
            <person name="Magnuson J."/>
            <person name="Mondo S."/>
            <person name="Nolan M."/>
            <person name="Ohm R."/>
            <person name="Pangilinan J."/>
            <person name="Park H.-J."/>
            <person name="Ramirez L."/>
            <person name="Alfaro M."/>
            <person name="Sun H."/>
            <person name="Tritt A."/>
            <person name="Yoshinaga Y."/>
            <person name="Zwiers L.-H."/>
            <person name="Turgeon B."/>
            <person name="Goodwin S."/>
            <person name="Spatafora J."/>
            <person name="Crous P."/>
            <person name="Grigoriev I."/>
        </authorList>
    </citation>
    <scope>NUCLEOTIDE SEQUENCE</scope>
    <source>
        <strain evidence="1">ATCC 200398</strain>
    </source>
</reference>
<keyword evidence="2" id="KW-1185">Reference proteome</keyword>
<proteinExistence type="predicted"/>
<sequence length="1033" mass="116335">MVEEASMKALVNHGPGRVLPDAFGALRMLVNLKRHQKGIALLEWRTFMLCTVLIGLILQWDNCIWILLSCVRRSSNFININGILRAVLWKQKDVLVCILAFLSPLLPLRPFLHVLFLISYLPILTSSHRIQISLAISIRTTIDAVTIRDEHSPVDKDNIFRIKEKDEWRHIFSGVTVFFLLQFSAFLSHIYATTGMTCKSETARMSTDYEICGFTLKSWINHVYQLKSDGPPEIGVSHMNVNLRTVCRSSHEKMTLYNHMFPLRTSWVYNALLPLFIGTHAAFRKFKPLKSLQGRFVHDRCNTPLAHGRNIGCAMREKSSAVIRREENQPLQVEVSLKIGNCHAHVKTAAVMYTEGLKPANFNTMYSRGLPIRGLDRARFVSRRDLLVLVSNQNHQEAYDIGPRHSQWFVFKLYEVRVNYVKHLHHEKHSVRIALREKGVSVSEQDVEAAGRFMMRRHCMEPFDMERRIERSRLPEKLADPCFDSSLPCLAPGALRTYVLLIYGHYLLGGLSLHIHYAILSPFCSPPTHFVTPTHLCEPYSHNNAITVNLLRAKKFFSRYYTTSIPRLATSTRHITGNMLLTAILASWFAASSLCLALPVQETVRSDPGPLGTHIRGCGTVSSESKGSGMAAGLISGDVCHNTPIPYGFPMKYYRVGGGFSTNNISLEPRIVQATGQTSVSPSALRTATLQPNRTSVTTTKPDYKYTGIPPFGLLDDTCFRNPLNLESIPLWSCNTISECFSVQIENVRTFHDIYGSMLEAWEHSTDALGDLHMVSNSIRHLGQFKIRLFSHSASLSGCSPSWSSPSAPSLTPWTCHTGPNLPHCRITLKILAANFSIASRNYIMTLPVHCRYPYDSLLPHLPLHVVLIVTEFNPLTSFHPSTPPIPLVVATPFKAANLGDHLELKAPRRLFQGCHLYTKSRLFRLSTPKSGLVRHVKLWNGCMFNKMASFILMKRIQITYSRITVLLPISSKELISFQDLNGIFRGAETGRSTISLDSQLLSSHTRLYDLGTCITPNYPPLACDALFLSSFV</sequence>
<organism evidence="1 2">
    <name type="scientific">Lindgomyces ingoldianus</name>
    <dbReference type="NCBI Taxonomy" id="673940"/>
    <lineage>
        <taxon>Eukaryota</taxon>
        <taxon>Fungi</taxon>
        <taxon>Dikarya</taxon>
        <taxon>Ascomycota</taxon>
        <taxon>Pezizomycotina</taxon>
        <taxon>Dothideomycetes</taxon>
        <taxon>Pleosporomycetidae</taxon>
        <taxon>Pleosporales</taxon>
        <taxon>Lindgomycetaceae</taxon>
        <taxon>Lindgomyces</taxon>
    </lineage>
</organism>
<evidence type="ECO:0000313" key="2">
    <source>
        <dbReference type="Proteomes" id="UP000799755"/>
    </source>
</evidence>
<gene>
    <name evidence="1" type="ORF">BDR25DRAFT_362952</name>
</gene>